<dbReference type="AlphaFoldDB" id="A0A151B3X1"/>
<keyword evidence="1 2" id="KW-0732">Signal</keyword>
<keyword evidence="5" id="KW-1185">Reference proteome</keyword>
<dbReference type="Pfam" id="PF13205">
    <property type="entry name" value="Big_5"/>
    <property type="match status" value="2"/>
</dbReference>
<dbReference type="RefSeq" id="WP_066825096.1">
    <property type="nucleotide sequence ID" value="NZ_LTBA01000016.1"/>
</dbReference>
<comment type="caution">
    <text evidence="4">The sequence shown here is derived from an EMBL/GenBank/DDBJ whole genome shotgun (WGS) entry which is preliminary data.</text>
</comment>
<dbReference type="InterPro" id="IPR014755">
    <property type="entry name" value="Cu-Rt/internalin_Ig-like"/>
</dbReference>
<feature type="domain" description="SbsA Ig-like" evidence="3">
    <location>
        <begin position="261"/>
        <end position="333"/>
    </location>
</feature>
<sequence length="564" mass="65007">MNIKNKILATVIACSTIVTSSLLGGQVAYAKNTYEKWHMRDIKELQPPDKVWSIVFNNEIDTKTLLKNVYVLDSDDNKVKDIRIDIVNDNEVRVVPRKDYNQGEDYYLCIDDGLKSADGTKLIKSYKQKFRVKKVDSDFFKIRTIEPVNEKCINVYFTQPVNDVLQSEAYYEILRDGDVYIERGFKNLKIKPLQGKDNGVSIYFRKSRLRGNRRYTLRILGDMTSNYGVRLGNGDGDEQNFTAVDKKDEDIKVMSVQSLSENMIEVDFNKEIDMDSGKDTDNYVLRDSYGDIIKISKAIVDEDNKSVIFKTKEDLERGEHYKLTIRNIKDALDTSEIDSKSFNIDSINKRKNRLHIKSVDALYRNVIVVHFYEKLDPETAKDIYNYTVTREDTRDDYSPDDVYFDENGDGRTVKLYFDDDVKFSKSRTYVLEVSSDMEDIFGNDSYKDITYKFTGTSNKFDGSLIKDAVIIGDNAIRLTFNQEIKDSSPNTKASNYVLESKQGKGRRVTIDCEDVKYVNPNTLVLKFDGLDFDEKYVLKIGSIEKYFGHSDDSYEEGIPVLMGE</sequence>
<dbReference type="PATRIC" id="fig|1121338.3.peg.1648"/>
<dbReference type="EMBL" id="LTBA01000016">
    <property type="protein sequence ID" value="KYH34452.1"/>
    <property type="molecule type" value="Genomic_DNA"/>
</dbReference>
<evidence type="ECO:0000256" key="1">
    <source>
        <dbReference type="ARBA" id="ARBA00022729"/>
    </source>
</evidence>
<evidence type="ECO:0000256" key="2">
    <source>
        <dbReference type="SAM" id="SignalP"/>
    </source>
</evidence>
<name>A0A151B3X1_9CLOT</name>
<dbReference type="STRING" id="1121338.CLTEP_16040"/>
<accession>A0A151B3X1</accession>
<dbReference type="Proteomes" id="UP000075531">
    <property type="component" value="Unassembled WGS sequence"/>
</dbReference>
<evidence type="ECO:0000259" key="3">
    <source>
        <dbReference type="Pfam" id="PF13205"/>
    </source>
</evidence>
<dbReference type="Gene3D" id="2.60.40.1220">
    <property type="match status" value="2"/>
</dbReference>
<feature type="chain" id="PRO_5007577949" description="SbsA Ig-like domain-containing protein" evidence="2">
    <location>
        <begin position="31"/>
        <end position="564"/>
    </location>
</feature>
<gene>
    <name evidence="4" type="ORF">CLTEP_16040</name>
</gene>
<reference evidence="4 5" key="1">
    <citation type="submission" date="2016-02" db="EMBL/GenBank/DDBJ databases">
        <title>Genome sequence of Clostridium tepidiprofundi DSM 19306.</title>
        <authorList>
            <person name="Poehlein A."/>
            <person name="Daniel R."/>
        </authorList>
    </citation>
    <scope>NUCLEOTIDE SEQUENCE [LARGE SCALE GENOMIC DNA]</scope>
    <source>
        <strain evidence="4 5">DSM 19306</strain>
    </source>
</reference>
<organism evidence="4 5">
    <name type="scientific">Clostridium tepidiprofundi DSM 19306</name>
    <dbReference type="NCBI Taxonomy" id="1121338"/>
    <lineage>
        <taxon>Bacteria</taxon>
        <taxon>Bacillati</taxon>
        <taxon>Bacillota</taxon>
        <taxon>Clostridia</taxon>
        <taxon>Eubacteriales</taxon>
        <taxon>Clostridiaceae</taxon>
        <taxon>Clostridium</taxon>
    </lineage>
</organism>
<proteinExistence type="predicted"/>
<dbReference type="OrthoDB" id="1938904at2"/>
<evidence type="ECO:0000313" key="4">
    <source>
        <dbReference type="EMBL" id="KYH34452.1"/>
    </source>
</evidence>
<evidence type="ECO:0000313" key="5">
    <source>
        <dbReference type="Proteomes" id="UP000075531"/>
    </source>
</evidence>
<feature type="domain" description="SbsA Ig-like" evidence="3">
    <location>
        <begin position="52"/>
        <end position="131"/>
    </location>
</feature>
<dbReference type="InterPro" id="IPR032812">
    <property type="entry name" value="SbsA_Ig"/>
</dbReference>
<protein>
    <recommendedName>
        <fullName evidence="3">SbsA Ig-like domain-containing protein</fullName>
    </recommendedName>
</protein>
<feature type="signal peptide" evidence="2">
    <location>
        <begin position="1"/>
        <end position="30"/>
    </location>
</feature>